<dbReference type="AlphaFoldDB" id="X0UUJ8"/>
<dbReference type="EMBL" id="BARS01028517">
    <property type="protein sequence ID" value="GAG09405.1"/>
    <property type="molecule type" value="Genomic_DNA"/>
</dbReference>
<gene>
    <name evidence="1" type="ORF">S01H1_44688</name>
</gene>
<protein>
    <submittedName>
        <fullName evidence="1">Uncharacterized protein</fullName>
    </submittedName>
</protein>
<name>X0UUJ8_9ZZZZ</name>
<comment type="caution">
    <text evidence="1">The sequence shown here is derived from an EMBL/GenBank/DDBJ whole genome shotgun (WGS) entry which is preliminary data.</text>
</comment>
<accession>X0UUJ8</accession>
<organism evidence="1">
    <name type="scientific">marine sediment metagenome</name>
    <dbReference type="NCBI Taxonomy" id="412755"/>
    <lineage>
        <taxon>unclassified sequences</taxon>
        <taxon>metagenomes</taxon>
        <taxon>ecological metagenomes</taxon>
    </lineage>
</organism>
<feature type="non-terminal residue" evidence="1">
    <location>
        <position position="37"/>
    </location>
</feature>
<reference evidence="1" key="1">
    <citation type="journal article" date="2014" name="Front. Microbiol.">
        <title>High frequency of phylogenetically diverse reductive dehalogenase-homologous genes in deep subseafloor sedimentary metagenomes.</title>
        <authorList>
            <person name="Kawai M."/>
            <person name="Futagami T."/>
            <person name="Toyoda A."/>
            <person name="Takaki Y."/>
            <person name="Nishi S."/>
            <person name="Hori S."/>
            <person name="Arai W."/>
            <person name="Tsubouchi T."/>
            <person name="Morono Y."/>
            <person name="Uchiyama I."/>
            <person name="Ito T."/>
            <person name="Fujiyama A."/>
            <person name="Inagaki F."/>
            <person name="Takami H."/>
        </authorList>
    </citation>
    <scope>NUCLEOTIDE SEQUENCE</scope>
    <source>
        <strain evidence="1">Expedition CK06-06</strain>
    </source>
</reference>
<evidence type="ECO:0000313" key="1">
    <source>
        <dbReference type="EMBL" id="GAG09405.1"/>
    </source>
</evidence>
<proteinExistence type="predicted"/>
<sequence>MATIYRPTYTVIKDGRKIRRKSPRWHIRYRDVDEILR</sequence>